<sequence>MAQIENHDLECIVEDYYDMTDFDDDAFEATESLRDGVDEYSDSDFEDDFELTKPKMDTSALEARNGKDIQGIPWERLNFTRDKYRETRLKQYKNYENLSCPREELGKKCKEVEKGHNFYDFQFNTRLVKLTIVHFQLRNLLWATSKHDVYLMQNHSVMHWSSVLRRSTEVLNVSKLIVPTLNYPGSLAQTLSRVQISTMAVKDNLLVAGGFHGELICKYLNQSGVAFSTKIATDENAITNAVDIFHSSNGSTWVMTANNDAQVRVFDAGNFTCFGRFSFPWSVNNTSVSPDGKLLAVLGDSSECLIADAQSGKVLGNLKGHLDYSFASAWHPDGRILATGNQDTTCRLWDIRNLSESVSVLKGNMGAIRAIKFTSDGRFMAMAEPADFIHIFDTQSDYAKSQEIDLFGEIAGISFSPDTEALFVGVSDRTYGSLLEFNRRYYNHYLDSIL</sequence>
<evidence type="ECO:0000256" key="1">
    <source>
        <dbReference type="ARBA" id="ARBA00022574"/>
    </source>
</evidence>
<dbReference type="InterPro" id="IPR036322">
    <property type="entry name" value="WD40_repeat_dom_sf"/>
</dbReference>
<keyword evidence="2" id="KW-0677">Repeat</keyword>
<reference evidence="4 5" key="1">
    <citation type="submission" date="2017-07" db="EMBL/GenBank/DDBJ databases">
        <title>An improved, manually edited Actinidia chinensis var. chinensis (kiwifruit) genome highlights the challenges associated with draft genomes and gene prediction in plants.</title>
        <authorList>
            <person name="Pilkington S."/>
            <person name="Crowhurst R."/>
            <person name="Hilario E."/>
            <person name="Nardozza S."/>
            <person name="Fraser L."/>
            <person name="Peng Y."/>
            <person name="Gunaseelan K."/>
            <person name="Simpson R."/>
            <person name="Tahir J."/>
            <person name="Deroles S."/>
            <person name="Templeton K."/>
            <person name="Luo Z."/>
            <person name="Davy M."/>
            <person name="Cheng C."/>
            <person name="Mcneilage M."/>
            <person name="Scaglione D."/>
            <person name="Liu Y."/>
            <person name="Zhang Q."/>
            <person name="Datson P."/>
            <person name="De Silva N."/>
            <person name="Gardiner S."/>
            <person name="Bassett H."/>
            <person name="Chagne D."/>
            <person name="Mccallum J."/>
            <person name="Dzierzon H."/>
            <person name="Deng C."/>
            <person name="Wang Y.-Y."/>
            <person name="Barron N."/>
            <person name="Manako K."/>
            <person name="Bowen J."/>
            <person name="Foster T."/>
            <person name="Erridge Z."/>
            <person name="Tiffin H."/>
            <person name="Waite C."/>
            <person name="Davies K."/>
            <person name="Grierson E."/>
            <person name="Laing W."/>
            <person name="Kirk R."/>
            <person name="Chen X."/>
            <person name="Wood M."/>
            <person name="Montefiori M."/>
            <person name="Brummell D."/>
            <person name="Schwinn K."/>
            <person name="Catanach A."/>
            <person name="Fullerton C."/>
            <person name="Li D."/>
            <person name="Meiyalaghan S."/>
            <person name="Nieuwenhuizen N."/>
            <person name="Read N."/>
            <person name="Prakash R."/>
            <person name="Hunter D."/>
            <person name="Zhang H."/>
            <person name="Mckenzie M."/>
            <person name="Knabel M."/>
            <person name="Harris A."/>
            <person name="Allan A."/>
            <person name="Chen A."/>
            <person name="Janssen B."/>
            <person name="Plunkett B."/>
            <person name="Dwamena C."/>
            <person name="Voogd C."/>
            <person name="Leif D."/>
            <person name="Lafferty D."/>
            <person name="Souleyre E."/>
            <person name="Varkonyi-Gasic E."/>
            <person name="Gambi F."/>
            <person name="Hanley J."/>
            <person name="Yao J.-L."/>
            <person name="Cheung J."/>
            <person name="David K."/>
            <person name="Warren B."/>
            <person name="Marsh K."/>
            <person name="Snowden K."/>
            <person name="Lin-Wang K."/>
            <person name="Brian L."/>
            <person name="Martinez-Sanchez M."/>
            <person name="Wang M."/>
            <person name="Ileperuma N."/>
            <person name="Macnee N."/>
            <person name="Campin R."/>
            <person name="Mcatee P."/>
            <person name="Drummond R."/>
            <person name="Espley R."/>
            <person name="Ireland H."/>
            <person name="Wu R."/>
            <person name="Atkinson R."/>
            <person name="Karunairetnam S."/>
            <person name="Bulley S."/>
            <person name="Chunkath S."/>
            <person name="Hanley Z."/>
            <person name="Storey R."/>
            <person name="Thrimawithana A."/>
            <person name="Thomson S."/>
            <person name="David C."/>
            <person name="Testolin R."/>
        </authorList>
    </citation>
    <scope>NUCLEOTIDE SEQUENCE [LARGE SCALE GENOMIC DNA]</scope>
    <source>
        <strain evidence="5">cv. Red5</strain>
        <tissue evidence="4">Young leaf</tissue>
    </source>
</reference>
<dbReference type="OMA" id="MILQPLQ"/>
<evidence type="ECO:0000256" key="2">
    <source>
        <dbReference type="ARBA" id="ARBA00022737"/>
    </source>
</evidence>
<dbReference type="PANTHER" id="PTHR43991">
    <property type="entry name" value="WD REPEAT PROTEIN (AFU_ORTHOLOGUE AFUA_8G05640)-RELATED"/>
    <property type="match status" value="1"/>
</dbReference>
<protein>
    <submittedName>
        <fullName evidence="4">WD40 repeat, conserved site protein</fullName>
    </submittedName>
</protein>
<dbReference type="FunCoup" id="A0A2R6QYD8">
    <property type="interactions" value="223"/>
</dbReference>
<dbReference type="InterPro" id="IPR001680">
    <property type="entry name" value="WD40_rpt"/>
</dbReference>
<keyword evidence="5" id="KW-1185">Reference proteome</keyword>
<comment type="caution">
    <text evidence="4">The sequence shown here is derived from an EMBL/GenBank/DDBJ whole genome shotgun (WGS) entry which is preliminary data.</text>
</comment>
<evidence type="ECO:0000313" key="5">
    <source>
        <dbReference type="Proteomes" id="UP000241394"/>
    </source>
</evidence>
<evidence type="ECO:0000256" key="3">
    <source>
        <dbReference type="PROSITE-ProRule" id="PRU00221"/>
    </source>
</evidence>
<dbReference type="SUPFAM" id="SSF50978">
    <property type="entry name" value="WD40 repeat-like"/>
    <property type="match status" value="1"/>
</dbReference>
<dbReference type="STRING" id="1590841.A0A2R6QYD8"/>
<dbReference type="SMART" id="SM00320">
    <property type="entry name" value="WD40"/>
    <property type="match status" value="4"/>
</dbReference>
<dbReference type="PANTHER" id="PTHR43991:SF12">
    <property type="entry name" value="WD REPEAT PROTEIN (AFU_ORTHOLOGUE AFUA_8G05640)"/>
    <property type="match status" value="1"/>
</dbReference>
<dbReference type="EMBL" id="NKQK01000011">
    <property type="protein sequence ID" value="PSS17406.1"/>
    <property type="molecule type" value="Genomic_DNA"/>
</dbReference>
<organism evidence="4 5">
    <name type="scientific">Actinidia chinensis var. chinensis</name>
    <name type="common">Chinese soft-hair kiwi</name>
    <dbReference type="NCBI Taxonomy" id="1590841"/>
    <lineage>
        <taxon>Eukaryota</taxon>
        <taxon>Viridiplantae</taxon>
        <taxon>Streptophyta</taxon>
        <taxon>Embryophyta</taxon>
        <taxon>Tracheophyta</taxon>
        <taxon>Spermatophyta</taxon>
        <taxon>Magnoliopsida</taxon>
        <taxon>eudicotyledons</taxon>
        <taxon>Gunneridae</taxon>
        <taxon>Pentapetalae</taxon>
        <taxon>asterids</taxon>
        <taxon>Ericales</taxon>
        <taxon>Actinidiaceae</taxon>
        <taxon>Actinidia</taxon>
    </lineage>
</organism>
<evidence type="ECO:0000313" key="4">
    <source>
        <dbReference type="EMBL" id="PSS17406.1"/>
    </source>
</evidence>
<name>A0A2R6QYD8_ACTCC</name>
<dbReference type="InterPro" id="IPR015943">
    <property type="entry name" value="WD40/YVTN_repeat-like_dom_sf"/>
</dbReference>
<dbReference type="InParanoid" id="A0A2R6QYD8"/>
<dbReference type="PROSITE" id="PS00678">
    <property type="entry name" value="WD_REPEATS_1"/>
    <property type="match status" value="1"/>
</dbReference>
<dbReference type="Gene3D" id="2.130.10.10">
    <property type="entry name" value="YVTN repeat-like/Quinoprotein amine dehydrogenase"/>
    <property type="match status" value="1"/>
</dbReference>
<proteinExistence type="predicted"/>
<dbReference type="InterPro" id="IPR019775">
    <property type="entry name" value="WD40_repeat_CS"/>
</dbReference>
<dbReference type="Proteomes" id="UP000241394">
    <property type="component" value="Chromosome LG11"/>
</dbReference>
<dbReference type="FunFam" id="2.130.10.10:FF:000637">
    <property type="entry name" value="WD-40 repeat family protein"/>
    <property type="match status" value="1"/>
</dbReference>
<accession>A0A2R6QYD8</accession>
<feature type="repeat" description="WD" evidence="3">
    <location>
        <begin position="318"/>
        <end position="359"/>
    </location>
</feature>
<dbReference type="PROSITE" id="PS50294">
    <property type="entry name" value="WD_REPEATS_REGION"/>
    <property type="match status" value="1"/>
</dbReference>
<keyword evidence="1 3" id="KW-0853">WD repeat</keyword>
<reference evidence="5" key="2">
    <citation type="journal article" date="2018" name="BMC Genomics">
        <title>A manually annotated Actinidia chinensis var. chinensis (kiwifruit) genome highlights the challenges associated with draft genomes and gene prediction in plants.</title>
        <authorList>
            <person name="Pilkington S.M."/>
            <person name="Crowhurst R."/>
            <person name="Hilario E."/>
            <person name="Nardozza S."/>
            <person name="Fraser L."/>
            <person name="Peng Y."/>
            <person name="Gunaseelan K."/>
            <person name="Simpson R."/>
            <person name="Tahir J."/>
            <person name="Deroles S.C."/>
            <person name="Templeton K."/>
            <person name="Luo Z."/>
            <person name="Davy M."/>
            <person name="Cheng C."/>
            <person name="McNeilage M."/>
            <person name="Scaglione D."/>
            <person name="Liu Y."/>
            <person name="Zhang Q."/>
            <person name="Datson P."/>
            <person name="De Silva N."/>
            <person name="Gardiner S.E."/>
            <person name="Bassett H."/>
            <person name="Chagne D."/>
            <person name="McCallum J."/>
            <person name="Dzierzon H."/>
            <person name="Deng C."/>
            <person name="Wang Y.Y."/>
            <person name="Barron L."/>
            <person name="Manako K."/>
            <person name="Bowen J."/>
            <person name="Foster T.M."/>
            <person name="Erridge Z.A."/>
            <person name="Tiffin H."/>
            <person name="Waite C.N."/>
            <person name="Davies K.M."/>
            <person name="Grierson E.P."/>
            <person name="Laing W.A."/>
            <person name="Kirk R."/>
            <person name="Chen X."/>
            <person name="Wood M."/>
            <person name="Montefiori M."/>
            <person name="Brummell D.A."/>
            <person name="Schwinn K.E."/>
            <person name="Catanach A."/>
            <person name="Fullerton C."/>
            <person name="Li D."/>
            <person name="Meiyalaghan S."/>
            <person name="Nieuwenhuizen N."/>
            <person name="Read N."/>
            <person name="Prakash R."/>
            <person name="Hunter D."/>
            <person name="Zhang H."/>
            <person name="McKenzie M."/>
            <person name="Knabel M."/>
            <person name="Harris A."/>
            <person name="Allan A.C."/>
            <person name="Gleave A."/>
            <person name="Chen A."/>
            <person name="Janssen B.J."/>
            <person name="Plunkett B."/>
            <person name="Ampomah-Dwamena C."/>
            <person name="Voogd C."/>
            <person name="Leif D."/>
            <person name="Lafferty D."/>
            <person name="Souleyre E.J.F."/>
            <person name="Varkonyi-Gasic E."/>
            <person name="Gambi F."/>
            <person name="Hanley J."/>
            <person name="Yao J.L."/>
            <person name="Cheung J."/>
            <person name="David K.M."/>
            <person name="Warren B."/>
            <person name="Marsh K."/>
            <person name="Snowden K.C."/>
            <person name="Lin-Wang K."/>
            <person name="Brian L."/>
            <person name="Martinez-Sanchez M."/>
            <person name="Wang M."/>
            <person name="Ileperuma N."/>
            <person name="Macnee N."/>
            <person name="Campin R."/>
            <person name="McAtee P."/>
            <person name="Drummond R.S.M."/>
            <person name="Espley R.V."/>
            <person name="Ireland H.S."/>
            <person name="Wu R."/>
            <person name="Atkinson R.G."/>
            <person name="Karunairetnam S."/>
            <person name="Bulley S."/>
            <person name="Chunkath S."/>
            <person name="Hanley Z."/>
            <person name="Storey R."/>
            <person name="Thrimawithana A.H."/>
            <person name="Thomson S."/>
            <person name="David C."/>
            <person name="Testolin R."/>
            <person name="Huang H."/>
            <person name="Hellens R.P."/>
            <person name="Schaffer R.J."/>
        </authorList>
    </citation>
    <scope>NUCLEOTIDE SEQUENCE [LARGE SCALE GENOMIC DNA]</scope>
    <source>
        <strain evidence="5">cv. Red5</strain>
    </source>
</reference>
<dbReference type="AlphaFoldDB" id="A0A2R6QYD8"/>
<dbReference type="Gramene" id="PSS17406">
    <property type="protein sequence ID" value="PSS17406"/>
    <property type="gene ID" value="CEY00_Acc12193"/>
</dbReference>
<dbReference type="PROSITE" id="PS50082">
    <property type="entry name" value="WD_REPEATS_2"/>
    <property type="match status" value="1"/>
</dbReference>
<dbReference type="OrthoDB" id="20669at2759"/>
<dbReference type="Pfam" id="PF00400">
    <property type="entry name" value="WD40"/>
    <property type="match status" value="1"/>
</dbReference>
<gene>
    <name evidence="4" type="ORF">CEY00_Acc12193</name>
</gene>